<feature type="domain" description="Proliferating cell nuclear antigen PCNA C-terminal" evidence="9">
    <location>
        <begin position="59"/>
        <end position="193"/>
    </location>
</feature>
<keyword evidence="5 6" id="KW-0539">Nucleus</keyword>
<dbReference type="InterPro" id="IPR022648">
    <property type="entry name" value="Pr_cel_nuc_antig_N"/>
</dbReference>
<dbReference type="PRINTS" id="PR00339">
    <property type="entry name" value="PCNACYCLIN"/>
</dbReference>
<dbReference type="Proteomes" id="UP000230423">
    <property type="component" value="Unassembled WGS sequence"/>
</dbReference>
<dbReference type="InterPro" id="IPR022649">
    <property type="entry name" value="Pr_cel_nuc_antig_C"/>
</dbReference>
<dbReference type="SUPFAM" id="SSF55979">
    <property type="entry name" value="DNA clamp"/>
    <property type="match status" value="2"/>
</dbReference>
<evidence type="ECO:0000256" key="1">
    <source>
        <dbReference type="ARBA" id="ARBA00004123"/>
    </source>
</evidence>
<dbReference type="AlphaFoldDB" id="A0A2G9TB57"/>
<dbReference type="GO" id="GO:0019985">
    <property type="term" value="P:translesion synthesis"/>
    <property type="evidence" value="ECO:0007669"/>
    <property type="project" value="TreeGrafter"/>
</dbReference>
<dbReference type="Pfam" id="PF00705">
    <property type="entry name" value="PCNA_N"/>
    <property type="match status" value="1"/>
</dbReference>
<evidence type="ECO:0000313" key="10">
    <source>
        <dbReference type="EMBL" id="PIO55128.1"/>
    </source>
</evidence>
<keyword evidence="4 7" id="KW-0238">DNA-binding</keyword>
<gene>
    <name evidence="10" type="ORF">TELCIR_23489</name>
</gene>
<evidence type="ECO:0000259" key="8">
    <source>
        <dbReference type="Pfam" id="PF00705"/>
    </source>
</evidence>
<dbReference type="PANTHER" id="PTHR11352">
    <property type="entry name" value="PROLIFERATING CELL NUCLEAR ANTIGEN"/>
    <property type="match status" value="1"/>
</dbReference>
<dbReference type="NCBIfam" id="TIGR00590">
    <property type="entry name" value="pcna"/>
    <property type="match status" value="1"/>
</dbReference>
<comment type="function">
    <text evidence="6">This protein is an auxiliary protein of DNA polymerase delta and is involved in the control of eukaryotic DNA replication by increasing the polymerase's processivity during elongation of the leading strand.</text>
</comment>
<keyword evidence="11" id="KW-1185">Reference proteome</keyword>
<evidence type="ECO:0000256" key="5">
    <source>
        <dbReference type="ARBA" id="ARBA00023242"/>
    </source>
</evidence>
<dbReference type="InterPro" id="IPR046938">
    <property type="entry name" value="DNA_clamp_sf"/>
</dbReference>
<organism evidence="10 11">
    <name type="scientific">Teladorsagia circumcincta</name>
    <name type="common">Brown stomach worm</name>
    <name type="synonym">Ostertagia circumcincta</name>
    <dbReference type="NCBI Taxonomy" id="45464"/>
    <lineage>
        <taxon>Eukaryota</taxon>
        <taxon>Metazoa</taxon>
        <taxon>Ecdysozoa</taxon>
        <taxon>Nematoda</taxon>
        <taxon>Chromadorea</taxon>
        <taxon>Rhabditida</taxon>
        <taxon>Rhabditina</taxon>
        <taxon>Rhabditomorpha</taxon>
        <taxon>Strongyloidea</taxon>
        <taxon>Trichostrongylidae</taxon>
        <taxon>Teladorsagia</taxon>
    </lineage>
</organism>
<dbReference type="InterPro" id="IPR000730">
    <property type="entry name" value="Pr_cel_nuc_antig"/>
</dbReference>
<dbReference type="GO" id="GO:0043626">
    <property type="term" value="C:PCNA complex"/>
    <property type="evidence" value="ECO:0007669"/>
    <property type="project" value="TreeGrafter"/>
</dbReference>
<dbReference type="Pfam" id="PF02747">
    <property type="entry name" value="PCNA_C"/>
    <property type="match status" value="1"/>
</dbReference>
<comment type="similarity">
    <text evidence="2 7">Belongs to the PCNA family.</text>
</comment>
<comment type="subcellular location">
    <subcellularLocation>
        <location evidence="1 6">Nucleus</location>
    </subcellularLocation>
</comment>
<evidence type="ECO:0000256" key="7">
    <source>
        <dbReference type="RuleBase" id="RU003671"/>
    </source>
</evidence>
<evidence type="ECO:0000256" key="2">
    <source>
        <dbReference type="ARBA" id="ARBA00010462"/>
    </source>
</evidence>
<evidence type="ECO:0000256" key="6">
    <source>
        <dbReference type="RuleBase" id="RU000641"/>
    </source>
</evidence>
<feature type="domain" description="Proliferating cell nuclear antigen PCNA N-terminal" evidence="8">
    <location>
        <begin position="1"/>
        <end position="56"/>
    </location>
</feature>
<dbReference type="EMBL" id="KZ388689">
    <property type="protein sequence ID" value="PIO55128.1"/>
    <property type="molecule type" value="Genomic_DNA"/>
</dbReference>
<accession>A0A2G9TB57</accession>
<dbReference type="GO" id="GO:0006298">
    <property type="term" value="P:mismatch repair"/>
    <property type="evidence" value="ECO:0007669"/>
    <property type="project" value="TreeGrafter"/>
</dbReference>
<keyword evidence="3 7" id="KW-0235">DNA replication</keyword>
<dbReference type="FunFam" id="3.10.150.10:FF:000006">
    <property type="entry name" value="Proliferating cell nuclear antigen"/>
    <property type="match status" value="1"/>
</dbReference>
<evidence type="ECO:0000259" key="9">
    <source>
        <dbReference type="Pfam" id="PF02747"/>
    </source>
</evidence>
<dbReference type="GO" id="GO:0006275">
    <property type="term" value="P:regulation of DNA replication"/>
    <property type="evidence" value="ECO:0007669"/>
    <property type="project" value="InterPro"/>
</dbReference>
<proteinExistence type="inferred from homology"/>
<evidence type="ECO:0000256" key="4">
    <source>
        <dbReference type="ARBA" id="ARBA00023125"/>
    </source>
</evidence>
<dbReference type="GO" id="GO:0003677">
    <property type="term" value="F:DNA binding"/>
    <property type="evidence" value="ECO:0007669"/>
    <property type="project" value="UniProtKB-KW"/>
</dbReference>
<protein>
    <recommendedName>
        <fullName evidence="6">DNA sliding clamp PCNA</fullName>
    </recommendedName>
</protein>
<dbReference type="GO" id="GO:0006272">
    <property type="term" value="P:leading strand elongation"/>
    <property type="evidence" value="ECO:0007669"/>
    <property type="project" value="TreeGrafter"/>
</dbReference>
<sequence length="202" mass="22266">MSLANMSKALKCANNDDTCMIKYEEGDSDSITFTFADTKRDKTQDVTVKMMDIDSEHLGIPEQDYAVVCEMPASEFQKTCKDLTMFTDTLNVTATKAGIVFSGKGDNGQSVITYSPNSSADSEDDAVTLEVTDPVNVNFSIKYMNQFTKASSLSSRVRISLSNDVPIVVEYPLTDDGKSTGQQNGHLRFYLAPKIDEEDNMD</sequence>
<evidence type="ECO:0000256" key="3">
    <source>
        <dbReference type="ARBA" id="ARBA00022705"/>
    </source>
</evidence>
<dbReference type="PANTHER" id="PTHR11352:SF0">
    <property type="entry name" value="PROLIFERATING CELL NUCLEAR ANTIGEN"/>
    <property type="match status" value="1"/>
</dbReference>
<dbReference type="CDD" id="cd00577">
    <property type="entry name" value="PCNA"/>
    <property type="match status" value="1"/>
</dbReference>
<reference evidence="10 11" key="1">
    <citation type="submission" date="2015-09" db="EMBL/GenBank/DDBJ databases">
        <title>Draft genome of the parasitic nematode Teladorsagia circumcincta isolate WARC Sus (inbred).</title>
        <authorList>
            <person name="Mitreva M."/>
        </authorList>
    </citation>
    <scope>NUCLEOTIDE SEQUENCE [LARGE SCALE GENOMIC DNA]</scope>
    <source>
        <strain evidence="10 11">S</strain>
    </source>
</reference>
<dbReference type="Gene3D" id="3.70.10.10">
    <property type="match status" value="1"/>
</dbReference>
<evidence type="ECO:0000313" key="11">
    <source>
        <dbReference type="Proteomes" id="UP000230423"/>
    </source>
</evidence>
<name>A0A2G9TB57_TELCI</name>
<dbReference type="GO" id="GO:0030337">
    <property type="term" value="F:DNA polymerase processivity factor activity"/>
    <property type="evidence" value="ECO:0007669"/>
    <property type="project" value="InterPro"/>
</dbReference>
<dbReference type="OrthoDB" id="534348at2759"/>